<feature type="domain" description="4Fe-4S ferredoxin-type" evidence="5">
    <location>
        <begin position="192"/>
        <end position="217"/>
    </location>
</feature>
<dbReference type="InterPro" id="IPR026816">
    <property type="entry name" value="Flavodoxin_dom"/>
</dbReference>
<dbReference type="PANTHER" id="PTHR43687:SF1">
    <property type="entry name" value="FERREDOXIN III"/>
    <property type="match status" value="1"/>
</dbReference>
<protein>
    <submittedName>
        <fullName evidence="6">Ferredoxin</fullName>
    </submittedName>
</protein>
<evidence type="ECO:0000256" key="3">
    <source>
        <dbReference type="ARBA" id="ARBA00023004"/>
    </source>
</evidence>
<organism evidence="6 7">
    <name type="scientific">Clostridium gelidum</name>
    <dbReference type="NCBI Taxonomy" id="704125"/>
    <lineage>
        <taxon>Bacteria</taxon>
        <taxon>Bacillati</taxon>
        <taxon>Bacillota</taxon>
        <taxon>Clostridia</taxon>
        <taxon>Eubacteriales</taxon>
        <taxon>Clostridiaceae</taxon>
        <taxon>Clostridium</taxon>
    </lineage>
</organism>
<dbReference type="Gene3D" id="3.30.70.20">
    <property type="match status" value="2"/>
</dbReference>
<dbReference type="RefSeq" id="WP_224034595.1">
    <property type="nucleotide sequence ID" value="NZ_AP024849.1"/>
</dbReference>
<keyword evidence="3" id="KW-0408">Iron</keyword>
<evidence type="ECO:0000313" key="7">
    <source>
        <dbReference type="Proteomes" id="UP000824633"/>
    </source>
</evidence>
<dbReference type="InterPro" id="IPR029039">
    <property type="entry name" value="Flavoprotein-like_sf"/>
</dbReference>
<dbReference type="InterPro" id="IPR017896">
    <property type="entry name" value="4Fe4S_Fe-S-bd"/>
</dbReference>
<dbReference type="InterPro" id="IPR050572">
    <property type="entry name" value="Fe-S_Ferredoxin"/>
</dbReference>
<dbReference type="SUPFAM" id="SSF52218">
    <property type="entry name" value="Flavoproteins"/>
    <property type="match status" value="1"/>
</dbReference>
<keyword evidence="2" id="KW-0479">Metal-binding</keyword>
<feature type="domain" description="4Fe-4S ferredoxin-type" evidence="5">
    <location>
        <begin position="219"/>
        <end position="248"/>
    </location>
</feature>
<evidence type="ECO:0000256" key="4">
    <source>
        <dbReference type="ARBA" id="ARBA00023014"/>
    </source>
</evidence>
<name>A0ABM7T8M7_9CLOT</name>
<gene>
    <name evidence="6" type="ORF">psyc5s11_43930</name>
</gene>
<dbReference type="InterPro" id="IPR017900">
    <property type="entry name" value="4Fe4S_Fe_S_CS"/>
</dbReference>
<evidence type="ECO:0000256" key="2">
    <source>
        <dbReference type="ARBA" id="ARBA00022723"/>
    </source>
</evidence>
<dbReference type="Gene3D" id="3.40.50.360">
    <property type="match status" value="1"/>
</dbReference>
<evidence type="ECO:0000313" key="6">
    <source>
        <dbReference type="EMBL" id="BCZ48326.1"/>
    </source>
</evidence>
<evidence type="ECO:0000259" key="5">
    <source>
        <dbReference type="PROSITE" id="PS51379"/>
    </source>
</evidence>
<dbReference type="PROSITE" id="PS51379">
    <property type="entry name" value="4FE4S_FER_2"/>
    <property type="match status" value="2"/>
</dbReference>
<dbReference type="PROSITE" id="PS00198">
    <property type="entry name" value="4FE4S_FER_1"/>
    <property type="match status" value="1"/>
</dbReference>
<dbReference type="SUPFAM" id="SSF54862">
    <property type="entry name" value="4Fe-4S ferredoxins"/>
    <property type="match status" value="1"/>
</dbReference>
<evidence type="ECO:0000256" key="1">
    <source>
        <dbReference type="ARBA" id="ARBA00022485"/>
    </source>
</evidence>
<dbReference type="Proteomes" id="UP000824633">
    <property type="component" value="Chromosome"/>
</dbReference>
<reference evidence="7" key="1">
    <citation type="submission" date="2021-07" db="EMBL/GenBank/DDBJ databases">
        <title>Complete genome sequencing of a Clostridium isolate.</title>
        <authorList>
            <person name="Ueki A."/>
            <person name="Tonouchi A."/>
        </authorList>
    </citation>
    <scope>NUCLEOTIDE SEQUENCE [LARGE SCALE GENOMIC DNA]</scope>
    <source>
        <strain evidence="7">C5S11</strain>
    </source>
</reference>
<dbReference type="EMBL" id="AP024849">
    <property type="protein sequence ID" value="BCZ48326.1"/>
    <property type="molecule type" value="Genomic_DNA"/>
</dbReference>
<dbReference type="Pfam" id="PF13237">
    <property type="entry name" value="Fer4_10"/>
    <property type="match status" value="1"/>
</dbReference>
<keyword evidence="4" id="KW-0411">Iron-sulfur</keyword>
<dbReference type="InterPro" id="IPR047964">
    <property type="entry name" value="EFR1-like"/>
</dbReference>
<dbReference type="NCBIfam" id="NF038196">
    <property type="entry name" value="ferrodoxin_EFR1"/>
    <property type="match status" value="1"/>
</dbReference>
<accession>A0ABM7T8M7</accession>
<sequence>MIINSATSIYFSPTGTTKKIIDQIIKGMGLEKVNLVDLTLPKIRESVLNEINEDIVLIGVPVYEDKVPEILLEFLNNLKGNNKPVILVCVYGNITDGITLNELYEITENNGFKVIAAGSFIGEHSFSTKKLPVAEGRPNYEDLSRAEIFGAEIVEKLKRINEISDIHIKIPEGKIELMAKVVSKNSARMFTKQPMVDKSICNDCGVCVYFCPMAAINQDTLDINEDKCIRCFACVKRCPKKAREIIYKKKLLVTNVLRFKSRIKRDVKTYL</sequence>
<keyword evidence="1" id="KW-0004">4Fe-4S</keyword>
<proteinExistence type="predicted"/>
<dbReference type="Pfam" id="PF12724">
    <property type="entry name" value="Flavodoxin_5"/>
    <property type="match status" value="1"/>
</dbReference>
<dbReference type="PANTHER" id="PTHR43687">
    <property type="entry name" value="ADENYLYLSULFATE REDUCTASE, BETA SUBUNIT"/>
    <property type="match status" value="1"/>
</dbReference>
<keyword evidence="7" id="KW-1185">Reference proteome</keyword>